<dbReference type="EMBL" id="JH650970">
    <property type="protein sequence ID" value="EXA48509.1"/>
    <property type="molecule type" value="Genomic_DNA"/>
</dbReference>
<proteinExistence type="predicted"/>
<gene>
    <name evidence="1" type="ORF">FOVG_05216</name>
</gene>
<protein>
    <submittedName>
        <fullName evidence="1">Uncharacterized protein</fullName>
    </submittedName>
</protein>
<dbReference type="AlphaFoldDB" id="W9PTH0"/>
<accession>W9PTH0</accession>
<evidence type="ECO:0000313" key="1">
    <source>
        <dbReference type="EMBL" id="EXA48509.1"/>
    </source>
</evidence>
<sequence>MTRWWRCSHQTDRDHGCLITQDISSTCVLEFVDYDGRLSWWSVEKCHHLIRSPGLTIAKHKPIEPCRAEGKCSKIGNNSFTIQFEFRNQEMKHPAQRMRTVRQPLKAKVGEAHRILGPSFNTCKLKLKDTTAMELATSLKIEGVQDSGMVTVCGRDSAWRSETVEALADGGNVMPVPRQMWTGPFDTLKSR</sequence>
<dbReference type="HOGENOM" id="CLU_1421463_0_0_1"/>
<reference evidence="1" key="1">
    <citation type="submission" date="2011-10" db="EMBL/GenBank/DDBJ databases">
        <title>The Genome Sequence of Fusarium oxysporum HDV247.</title>
        <authorList>
            <consortium name="The Broad Institute Genome Sequencing Platform"/>
            <person name="Ma L.-J."/>
            <person name="Gale L.R."/>
            <person name="Schwartz D.C."/>
            <person name="Zhou S."/>
            <person name="Corby-Kistler H."/>
            <person name="Young S.K."/>
            <person name="Zeng Q."/>
            <person name="Gargeya S."/>
            <person name="Fitzgerald M."/>
            <person name="Haas B."/>
            <person name="Abouelleil A."/>
            <person name="Alvarado L."/>
            <person name="Arachchi H.M."/>
            <person name="Berlin A."/>
            <person name="Brown A."/>
            <person name="Chapman S.B."/>
            <person name="Chen Z."/>
            <person name="Dunbar C."/>
            <person name="Freedman E."/>
            <person name="Gearin G."/>
            <person name="Goldberg J."/>
            <person name="Griggs A."/>
            <person name="Gujja S."/>
            <person name="Heiman D."/>
            <person name="Howarth C."/>
            <person name="Larson L."/>
            <person name="Lui A."/>
            <person name="MacDonald P.J.P."/>
            <person name="Montmayeur A."/>
            <person name="Murphy C."/>
            <person name="Neiman D."/>
            <person name="Pearson M."/>
            <person name="Priest M."/>
            <person name="Roberts A."/>
            <person name="Saif S."/>
            <person name="Shea T."/>
            <person name="Shenoy N."/>
            <person name="Sisk P."/>
            <person name="Stolte C."/>
            <person name="Sykes S."/>
            <person name="Wortman J."/>
            <person name="Nusbaum C."/>
            <person name="Birren B."/>
        </authorList>
    </citation>
    <scope>NUCLEOTIDE SEQUENCE [LARGE SCALE GENOMIC DNA]</scope>
    <source>
        <strain evidence="1">HDV247</strain>
    </source>
</reference>
<dbReference type="Proteomes" id="UP000030751">
    <property type="component" value="Unassembled WGS sequence"/>
</dbReference>
<name>W9PTH0_FUSOX</name>
<organism evidence="1">
    <name type="scientific">Fusarium oxysporum f. sp. pisi HDV247</name>
    <dbReference type="NCBI Taxonomy" id="1080344"/>
    <lineage>
        <taxon>Eukaryota</taxon>
        <taxon>Fungi</taxon>
        <taxon>Dikarya</taxon>
        <taxon>Ascomycota</taxon>
        <taxon>Pezizomycotina</taxon>
        <taxon>Sordariomycetes</taxon>
        <taxon>Hypocreomycetidae</taxon>
        <taxon>Hypocreales</taxon>
        <taxon>Nectriaceae</taxon>
        <taxon>Fusarium</taxon>
        <taxon>Fusarium oxysporum species complex</taxon>
    </lineage>
</organism>
<reference evidence="1" key="2">
    <citation type="submission" date="2012-05" db="EMBL/GenBank/DDBJ databases">
        <title>Annotation of the Genome Sequence of Fusarium oxysporum HDV247.</title>
        <authorList>
            <consortium name="The Broad Institute Genomics Platform"/>
            <person name="Ma L.-J."/>
            <person name="Corby-Kistler H."/>
            <person name="Broz K."/>
            <person name="Gale L.R."/>
            <person name="Jonkers W."/>
            <person name="O'Donnell K."/>
            <person name="Ploetz R."/>
            <person name="Steinberg C."/>
            <person name="Schwartz D.C."/>
            <person name="VanEtten H."/>
            <person name="Zhou S."/>
            <person name="Young S.K."/>
            <person name="Zeng Q."/>
            <person name="Gargeya S."/>
            <person name="Fitzgerald M."/>
            <person name="Abouelleil A."/>
            <person name="Alvarado L."/>
            <person name="Chapman S.B."/>
            <person name="Gainer-Dewar J."/>
            <person name="Goldberg J."/>
            <person name="Griggs A."/>
            <person name="Gujja S."/>
            <person name="Hansen M."/>
            <person name="Howarth C."/>
            <person name="Imamovic A."/>
            <person name="Ireland A."/>
            <person name="Larimer J."/>
            <person name="McCowan C."/>
            <person name="Murphy C."/>
            <person name="Pearson M."/>
            <person name="Poon T.W."/>
            <person name="Priest M."/>
            <person name="Roberts A."/>
            <person name="Saif S."/>
            <person name="Shea T."/>
            <person name="Sykes S."/>
            <person name="Wortman J."/>
            <person name="Nusbaum C."/>
            <person name="Birren B."/>
        </authorList>
    </citation>
    <scope>NUCLEOTIDE SEQUENCE</scope>
    <source>
        <strain evidence="1">HDV247</strain>
    </source>
</reference>